<evidence type="ECO:0000313" key="4">
    <source>
        <dbReference type="Proteomes" id="UP000185628"/>
    </source>
</evidence>
<gene>
    <name evidence="3" type="ORF">BSZ39_11720</name>
</gene>
<dbReference type="GO" id="GO:0000160">
    <property type="term" value="P:phosphorelay signal transduction system"/>
    <property type="evidence" value="ECO:0007669"/>
    <property type="project" value="InterPro"/>
</dbReference>
<dbReference type="Gene3D" id="3.40.50.2300">
    <property type="match status" value="1"/>
</dbReference>
<accession>A0A1Q5PZZ5</accession>
<dbReference type="OrthoDB" id="3395459at2"/>
<sequence>MDEQQPEYIDVLIYSDDSTTRADVIGAVGRRAARGLPMIRWDETATAAAVQSKVAENDYAFLVLDGEAAKVGGMGLCKELKQEVFNCPPILVLIGRPQDTWLAHWSEADDILAAPLNPRDVQEKIAEIQRKL</sequence>
<dbReference type="PROSITE" id="PS50110">
    <property type="entry name" value="RESPONSE_REGULATORY"/>
    <property type="match status" value="1"/>
</dbReference>
<dbReference type="InterPro" id="IPR011006">
    <property type="entry name" value="CheY-like_superfamily"/>
</dbReference>
<feature type="domain" description="Response regulatory" evidence="2">
    <location>
        <begin position="10"/>
        <end position="129"/>
    </location>
</feature>
<evidence type="ECO:0000256" key="1">
    <source>
        <dbReference type="PROSITE-ProRule" id="PRU00169"/>
    </source>
</evidence>
<organism evidence="3 4">
    <name type="scientific">Bowdeniella nasicola</name>
    <dbReference type="NCBI Taxonomy" id="208480"/>
    <lineage>
        <taxon>Bacteria</taxon>
        <taxon>Bacillati</taxon>
        <taxon>Actinomycetota</taxon>
        <taxon>Actinomycetes</taxon>
        <taxon>Actinomycetales</taxon>
        <taxon>Actinomycetaceae</taxon>
        <taxon>Bowdeniella</taxon>
    </lineage>
</organism>
<evidence type="ECO:0000313" key="3">
    <source>
        <dbReference type="EMBL" id="OKL53022.1"/>
    </source>
</evidence>
<dbReference type="InterPro" id="IPR001789">
    <property type="entry name" value="Sig_transdc_resp-reg_receiver"/>
</dbReference>
<dbReference type="RefSeq" id="WP_073717507.1">
    <property type="nucleotide sequence ID" value="NZ_MQVR01000099.1"/>
</dbReference>
<protein>
    <recommendedName>
        <fullName evidence="2">Response regulatory domain-containing protein</fullName>
    </recommendedName>
</protein>
<proteinExistence type="predicted"/>
<dbReference type="SUPFAM" id="SSF52172">
    <property type="entry name" value="CheY-like"/>
    <property type="match status" value="1"/>
</dbReference>
<keyword evidence="4" id="KW-1185">Reference proteome</keyword>
<name>A0A1Q5PZZ5_9ACTO</name>
<dbReference type="Proteomes" id="UP000185628">
    <property type="component" value="Unassembled WGS sequence"/>
</dbReference>
<keyword evidence="1" id="KW-0597">Phosphoprotein</keyword>
<dbReference type="AlphaFoldDB" id="A0A1Q5PZZ5"/>
<dbReference type="STRING" id="208480.SAMN02910418_00374"/>
<comment type="caution">
    <text evidence="3">The sequence shown here is derived from an EMBL/GenBank/DDBJ whole genome shotgun (WGS) entry which is preliminary data.</text>
</comment>
<reference evidence="4" key="1">
    <citation type="submission" date="2016-12" db="EMBL/GenBank/DDBJ databases">
        <authorList>
            <person name="Meng X."/>
        </authorList>
    </citation>
    <scope>NUCLEOTIDE SEQUENCE [LARGE SCALE GENOMIC DNA]</scope>
    <source>
        <strain evidence="4">DSM 19116</strain>
    </source>
</reference>
<evidence type="ECO:0000259" key="2">
    <source>
        <dbReference type="PROSITE" id="PS50110"/>
    </source>
</evidence>
<dbReference type="EMBL" id="MQVR01000099">
    <property type="protein sequence ID" value="OKL53022.1"/>
    <property type="molecule type" value="Genomic_DNA"/>
</dbReference>
<feature type="modified residue" description="4-aspartylphosphate" evidence="1">
    <location>
        <position position="65"/>
    </location>
</feature>